<dbReference type="PANTHER" id="PTHR42759">
    <property type="entry name" value="MOXR FAMILY PROTEIN"/>
    <property type="match status" value="1"/>
</dbReference>
<keyword evidence="1" id="KW-0547">Nucleotide-binding</keyword>
<feature type="domain" description="ChlI/MoxR AAA lid" evidence="5">
    <location>
        <begin position="255"/>
        <end position="326"/>
    </location>
</feature>
<dbReference type="FunFam" id="3.40.50.300:FF:000640">
    <property type="entry name" value="MoxR family ATPase"/>
    <property type="match status" value="1"/>
</dbReference>
<dbReference type="RefSeq" id="WP_138534959.1">
    <property type="nucleotide sequence ID" value="NZ_VANR01000002.1"/>
</dbReference>
<evidence type="ECO:0000313" key="6">
    <source>
        <dbReference type="EMBL" id="TMM31231.1"/>
    </source>
</evidence>
<sequence>METQNNEQTPDKIEFENRIDLKELQEHVFLIKKQLKKVIVGQKDMLDLLLVALLSDGHVLIEGVPGVAKTITAKLLSKTIAVDFSRIQFTPDLMPSDILGTSVYNLQTTEFEFKKGPIFSNMILIDEINRAPAKTQAALFEVMEEKQVTIDGTTYKMEEPFVVLATQNPIEQEGTYRLPEAQLDRFLFKINVDYPNAEEEFDIILKEQALLNTTKISKIETVISASKIIEFRGLVNQITIEENLLKYIANIVVNTRSNSFLYLGASPRASIAILGASKAFAAIEGRDFVTPEDIKKATIPVLQHRVIVTPEREMEGLTSTQIIEQIIEAVEIPR</sequence>
<dbReference type="GO" id="GO:0016887">
    <property type="term" value="F:ATP hydrolysis activity"/>
    <property type="evidence" value="ECO:0007669"/>
    <property type="project" value="InterPro"/>
</dbReference>
<dbReference type="PIRSF" id="PIRSF002849">
    <property type="entry name" value="AAA_ATPase_chaperone_MoxR_prd"/>
    <property type="match status" value="1"/>
</dbReference>
<comment type="similarity">
    <text evidence="3">Belongs to the MoxR family.</text>
</comment>
<dbReference type="Gene3D" id="3.40.50.300">
    <property type="entry name" value="P-loop containing nucleotide triphosphate hydrolases"/>
    <property type="match status" value="1"/>
</dbReference>
<dbReference type="AlphaFoldDB" id="A0A5S3N7E0"/>
<dbReference type="InterPro" id="IPR011703">
    <property type="entry name" value="ATPase_AAA-3"/>
</dbReference>
<dbReference type="InterPro" id="IPR027417">
    <property type="entry name" value="P-loop_NTPase"/>
</dbReference>
<keyword evidence="7" id="KW-1185">Reference proteome</keyword>
<comment type="caution">
    <text evidence="6">The sequence shown here is derived from an EMBL/GenBank/DDBJ whole genome shotgun (WGS) entry which is preliminary data.</text>
</comment>
<dbReference type="Pfam" id="PF17863">
    <property type="entry name" value="AAA_lid_2"/>
    <property type="match status" value="1"/>
</dbReference>
<dbReference type="Gene3D" id="1.10.8.80">
    <property type="entry name" value="Magnesium chelatase subunit I, C-Terminal domain"/>
    <property type="match status" value="1"/>
</dbReference>
<dbReference type="PANTHER" id="PTHR42759:SF1">
    <property type="entry name" value="MAGNESIUM-CHELATASE SUBUNIT CHLD"/>
    <property type="match status" value="1"/>
</dbReference>
<protein>
    <submittedName>
        <fullName evidence="6">MoxR family ATPase</fullName>
    </submittedName>
</protein>
<dbReference type="Pfam" id="PF07726">
    <property type="entry name" value="AAA_3"/>
    <property type="match status" value="1"/>
</dbReference>
<dbReference type="EMBL" id="VANR01000002">
    <property type="protein sequence ID" value="TMM31231.1"/>
    <property type="molecule type" value="Genomic_DNA"/>
</dbReference>
<feature type="domain" description="ATPase AAA-3" evidence="4">
    <location>
        <begin position="58"/>
        <end position="188"/>
    </location>
</feature>
<accession>A0A5S3N7E0</accession>
<dbReference type="Proteomes" id="UP000307140">
    <property type="component" value="Unassembled WGS sequence"/>
</dbReference>
<evidence type="ECO:0000259" key="4">
    <source>
        <dbReference type="Pfam" id="PF07726"/>
    </source>
</evidence>
<evidence type="ECO:0000256" key="3">
    <source>
        <dbReference type="ARBA" id="ARBA00061607"/>
    </source>
</evidence>
<keyword evidence="2" id="KW-0067">ATP-binding</keyword>
<name>A0A5S3N7E0_9FLAO</name>
<dbReference type="InterPro" id="IPR041628">
    <property type="entry name" value="ChlI/MoxR_AAA_lid"/>
</dbReference>
<dbReference type="GO" id="GO:0005524">
    <property type="term" value="F:ATP binding"/>
    <property type="evidence" value="ECO:0007669"/>
    <property type="project" value="UniProtKB-KW"/>
</dbReference>
<proteinExistence type="inferred from homology"/>
<evidence type="ECO:0000259" key="5">
    <source>
        <dbReference type="Pfam" id="PF17863"/>
    </source>
</evidence>
<evidence type="ECO:0000256" key="1">
    <source>
        <dbReference type="ARBA" id="ARBA00022741"/>
    </source>
</evidence>
<evidence type="ECO:0000256" key="2">
    <source>
        <dbReference type="ARBA" id="ARBA00022840"/>
    </source>
</evidence>
<gene>
    <name evidence="6" type="ORF">FDT66_04475</name>
</gene>
<reference evidence="6 7" key="1">
    <citation type="submission" date="2019-05" db="EMBL/GenBank/DDBJ databases">
        <title>Polaribacter aestuariivivens sp. nov., isolated from a tidal flat.</title>
        <authorList>
            <person name="Yoon J.-H."/>
        </authorList>
    </citation>
    <scope>NUCLEOTIDE SEQUENCE [LARGE SCALE GENOMIC DNA]</scope>
    <source>
        <strain evidence="6 7">DBTF-3</strain>
    </source>
</reference>
<organism evidence="6 7">
    <name type="scientific">Polaribacter aestuariivivens</name>
    <dbReference type="NCBI Taxonomy" id="2304626"/>
    <lineage>
        <taxon>Bacteria</taxon>
        <taxon>Pseudomonadati</taxon>
        <taxon>Bacteroidota</taxon>
        <taxon>Flavobacteriia</taxon>
        <taxon>Flavobacteriales</taxon>
        <taxon>Flavobacteriaceae</taxon>
    </lineage>
</organism>
<dbReference type="SUPFAM" id="SSF52540">
    <property type="entry name" value="P-loop containing nucleoside triphosphate hydrolases"/>
    <property type="match status" value="1"/>
</dbReference>
<dbReference type="InterPro" id="IPR050764">
    <property type="entry name" value="CbbQ/NirQ/NorQ/GpvN"/>
</dbReference>
<evidence type="ECO:0000313" key="7">
    <source>
        <dbReference type="Proteomes" id="UP000307140"/>
    </source>
</evidence>
<dbReference type="OrthoDB" id="9808397at2"/>